<name>G8R5F9_OWEHD</name>
<evidence type="ECO:0000256" key="1">
    <source>
        <dbReference type="SAM" id="SignalP"/>
    </source>
</evidence>
<dbReference type="GO" id="GO:0016853">
    <property type="term" value="F:isomerase activity"/>
    <property type="evidence" value="ECO:0007669"/>
    <property type="project" value="UniProtKB-KW"/>
</dbReference>
<dbReference type="InterPro" id="IPR012336">
    <property type="entry name" value="Thioredoxin-like_fold"/>
</dbReference>
<evidence type="ECO:0000313" key="3">
    <source>
        <dbReference type="EMBL" id="AEV33233.1"/>
    </source>
</evidence>
<keyword evidence="1" id="KW-0732">Signal</keyword>
<evidence type="ECO:0000313" key="4">
    <source>
        <dbReference type="Proteomes" id="UP000005631"/>
    </source>
</evidence>
<dbReference type="RefSeq" id="WP_014202582.1">
    <property type="nucleotide sequence ID" value="NC_016599.1"/>
</dbReference>
<keyword evidence="4" id="KW-1185">Reference proteome</keyword>
<dbReference type="PROSITE" id="PS51352">
    <property type="entry name" value="THIOREDOXIN_2"/>
    <property type="match status" value="1"/>
</dbReference>
<dbReference type="CDD" id="cd02966">
    <property type="entry name" value="TlpA_like_family"/>
    <property type="match status" value="1"/>
</dbReference>
<evidence type="ECO:0000259" key="2">
    <source>
        <dbReference type="PROSITE" id="PS51352"/>
    </source>
</evidence>
<dbReference type="Gene3D" id="3.40.30.10">
    <property type="entry name" value="Glutaredoxin"/>
    <property type="match status" value="1"/>
</dbReference>
<dbReference type="InterPro" id="IPR036249">
    <property type="entry name" value="Thioredoxin-like_sf"/>
</dbReference>
<dbReference type="SUPFAM" id="SSF52833">
    <property type="entry name" value="Thioredoxin-like"/>
    <property type="match status" value="1"/>
</dbReference>
<organism evidence="3 4">
    <name type="scientific">Owenweeksia hongkongensis (strain DSM 17368 / CIP 108786 / JCM 12287 / NRRL B-23963 / UST20020801)</name>
    <dbReference type="NCBI Taxonomy" id="926562"/>
    <lineage>
        <taxon>Bacteria</taxon>
        <taxon>Pseudomonadati</taxon>
        <taxon>Bacteroidota</taxon>
        <taxon>Flavobacteriia</taxon>
        <taxon>Flavobacteriales</taxon>
        <taxon>Owenweeksiaceae</taxon>
        <taxon>Owenweeksia</taxon>
    </lineage>
</organism>
<keyword evidence="3" id="KW-0413">Isomerase</keyword>
<feature type="domain" description="Thioredoxin" evidence="2">
    <location>
        <begin position="292"/>
        <end position="434"/>
    </location>
</feature>
<dbReference type="InterPro" id="IPR050553">
    <property type="entry name" value="Thioredoxin_ResA/DsbE_sf"/>
</dbReference>
<feature type="signal peptide" evidence="1">
    <location>
        <begin position="1"/>
        <end position="18"/>
    </location>
</feature>
<sequence length="434" mass="49954">MRTIIIAIFCLFGTFAFSQSETVRVKTEMKAGKDGYPGGWGFAYFKQPKTNSWAISNTKLTGIPKDWNEYYRKDILFQRNQFIFQNYKEGNITDSTFTDLFQKMGLDTAGNKYSSEPIACFSTLIYRQKNNGKVEYMVDTDADGDFSDEESYKPLKGAVVKRLESTIKKVPYMQYELFVNNRIVRDSVPFMTFSNESEKHGKYLAYTFPIYSEGIFGDETFVVTPSKVDFSTFTVSTKTQLNNEIKTHEWEKAKRGDRVNYFGDWYEISHFDRANMELVLDKVDLEKDSISPTVGFYAPDFEFEVMDTGKEMKLSDLQAKYVLLDFWGTWCSPCVKGIPDLVKLHEELKEEPFEIISIAVKSKREAFDELIEEHGMDWLHAWEENGSGGMVQLYNVDAFPSFILIAPDGKIVSKANYTDKIKDFVIQTDPSALE</sequence>
<reference evidence="3 4" key="1">
    <citation type="journal article" date="2012" name="Stand. Genomic Sci.">
        <title>Genome sequence of the orange-pigmented seawater bacterium Owenweeksia hongkongensis type strain (UST20020801(T)).</title>
        <authorList>
            <person name="Riedel T."/>
            <person name="Held B."/>
            <person name="Nolan M."/>
            <person name="Lucas S."/>
            <person name="Lapidus A."/>
            <person name="Tice H."/>
            <person name="Del Rio T.G."/>
            <person name="Cheng J.F."/>
            <person name="Han C."/>
            <person name="Tapia R."/>
            <person name="Goodwin L.A."/>
            <person name="Pitluck S."/>
            <person name="Liolios K."/>
            <person name="Mavromatis K."/>
            <person name="Pagani I."/>
            <person name="Ivanova N."/>
            <person name="Mikhailova N."/>
            <person name="Pati A."/>
            <person name="Chen A."/>
            <person name="Palaniappan K."/>
            <person name="Rohde M."/>
            <person name="Tindall B.J."/>
            <person name="Detter J.C."/>
            <person name="Goker M."/>
            <person name="Woyke T."/>
            <person name="Bristow J."/>
            <person name="Eisen J.A."/>
            <person name="Markowitz V."/>
            <person name="Hugenholtz P."/>
            <person name="Klenk H.P."/>
            <person name="Kyrpides N.C."/>
        </authorList>
    </citation>
    <scope>NUCLEOTIDE SEQUENCE</scope>
    <source>
        <strain evidence="4">DSM 17368 / JCM 12287 / NRRL B-23963</strain>
    </source>
</reference>
<dbReference type="OrthoDB" id="743079at2"/>
<accession>G8R5F9</accession>
<dbReference type="HOGENOM" id="CLU_632908_0_0_10"/>
<dbReference type="AlphaFoldDB" id="G8R5F9"/>
<dbReference type="InterPro" id="IPR013766">
    <property type="entry name" value="Thioredoxin_domain"/>
</dbReference>
<dbReference type="PANTHER" id="PTHR42852">
    <property type="entry name" value="THIOL:DISULFIDE INTERCHANGE PROTEIN DSBE"/>
    <property type="match status" value="1"/>
</dbReference>
<dbReference type="STRING" id="926562.Oweho_2260"/>
<dbReference type="Pfam" id="PF13905">
    <property type="entry name" value="Thioredoxin_8"/>
    <property type="match status" value="1"/>
</dbReference>
<dbReference type="PANTHER" id="PTHR42852:SF13">
    <property type="entry name" value="PROTEIN DIPZ"/>
    <property type="match status" value="1"/>
</dbReference>
<dbReference type="EMBL" id="CP003156">
    <property type="protein sequence ID" value="AEV33233.1"/>
    <property type="molecule type" value="Genomic_DNA"/>
</dbReference>
<dbReference type="Proteomes" id="UP000005631">
    <property type="component" value="Chromosome"/>
</dbReference>
<protein>
    <submittedName>
        <fullName evidence="3">Thiol-disulfide isomerase-like thioredoxin</fullName>
    </submittedName>
</protein>
<dbReference type="KEGG" id="oho:Oweho_2260"/>
<dbReference type="eggNOG" id="COG0526">
    <property type="taxonomic scope" value="Bacteria"/>
</dbReference>
<gene>
    <name evidence="3" type="ordered locus">Oweho_2260</name>
</gene>
<proteinExistence type="predicted"/>
<feature type="chain" id="PRO_5003515666" evidence="1">
    <location>
        <begin position="19"/>
        <end position="434"/>
    </location>
</feature>